<feature type="transmembrane region" description="Helical" evidence="1">
    <location>
        <begin position="663"/>
        <end position="684"/>
    </location>
</feature>
<accession>A0A388STL2</accession>
<feature type="transmembrane region" description="Helical" evidence="1">
    <location>
        <begin position="169"/>
        <end position="191"/>
    </location>
</feature>
<organism evidence="2 3">
    <name type="scientific">Streptomyces spongiicola</name>
    <dbReference type="NCBI Taxonomy" id="1690221"/>
    <lineage>
        <taxon>Bacteria</taxon>
        <taxon>Bacillati</taxon>
        <taxon>Actinomycetota</taxon>
        <taxon>Actinomycetes</taxon>
        <taxon>Kitasatosporales</taxon>
        <taxon>Streptomycetaceae</taxon>
        <taxon>Streptomyces</taxon>
    </lineage>
</organism>
<gene>
    <name evidence="2" type="ORF">SSP531S_13620</name>
</gene>
<dbReference type="EMBL" id="BGZL01000003">
    <property type="protein sequence ID" value="GBP99957.1"/>
    <property type="molecule type" value="Genomic_DNA"/>
</dbReference>
<feature type="transmembrane region" description="Helical" evidence="1">
    <location>
        <begin position="294"/>
        <end position="315"/>
    </location>
</feature>
<sequence length="696" mass="75482">MLHRGVKFAHAAILAFSALFSFLFLRSFEDQWTLGYDAVVQVTESRDTSTGRAIEQAIESFARDHGVTVGRQELDLEHPDRSRDLYLTPAGPRSDWLEDGYPAFSPGQATTTRPFSEVSDRDPRGLYYLFGDPDAVRPFLELLQQHGLTASHPEPTSPDQLSYTYSGSALAGSLVVVALVCVTMTGAGVLLNAKAYGVLRLQGMSLPAILARDLRRLSRFWTAALGVVAVVATALLNWYNHLAWFVLFALVTAATAFVFTALVLVTHAAMLTLTARTGILSALKGEIPARSTAAAAYLVRVPALLLALGIAASVLQAGQDLARREDNLNVYEKAGDASTIRLNGYLGAPDSLKKLEAKVGPWLRQADADGQIVLAGHKDPARSRDAQGIPADDLMVANETFLEQQKILAPNGRRYPATTGGDGRILLMVPQHLAAHADKLTNLVPGLVSPSNPDQISAEQIDVKTTAGSQEIFTYNARGTREAGQDQLSDESFLTDPVIIVVPNGTDYISDKGYTAYASQRSIVFPDPADITADIDAHHLRNEVVGISPIAADATQAIRDITADFRLRLFNLAFALMVLLVTGVGVVIVHTRRNAQRIFAWHIHGWTFATIHRTLLAAEAAIAALLVSWLPYQVHQWNQGLEQYKTMGIPAPRDPMTITGQDMTVITGLVAVEIATALAVLTFFHRRIVKEGSTEA</sequence>
<evidence type="ECO:0008006" key="4">
    <source>
        <dbReference type="Google" id="ProtNLM"/>
    </source>
</evidence>
<evidence type="ECO:0000313" key="3">
    <source>
        <dbReference type="Proteomes" id="UP000265354"/>
    </source>
</evidence>
<keyword evidence="1" id="KW-1133">Transmembrane helix</keyword>
<proteinExistence type="predicted"/>
<reference evidence="2 3" key="1">
    <citation type="submission" date="2018-07" db="EMBL/GenBank/DDBJ databases">
        <title>Whole Genome Shotgun Sequence of Streptomyces spongiicola strain 531S.</title>
        <authorList>
            <person name="Dohra H."/>
            <person name="Kodani S."/>
        </authorList>
    </citation>
    <scope>NUCLEOTIDE SEQUENCE [LARGE SCALE GENOMIC DNA]</scope>
    <source>
        <strain evidence="2 3">531S</strain>
    </source>
</reference>
<name>A0A388STL2_9ACTN</name>
<evidence type="ECO:0000313" key="2">
    <source>
        <dbReference type="EMBL" id="GBP99957.1"/>
    </source>
</evidence>
<feature type="transmembrane region" description="Helical" evidence="1">
    <location>
        <begin position="7"/>
        <end position="25"/>
    </location>
</feature>
<keyword evidence="1" id="KW-0812">Transmembrane</keyword>
<keyword evidence="1" id="KW-0472">Membrane</keyword>
<feature type="transmembrane region" description="Helical" evidence="1">
    <location>
        <begin position="220"/>
        <end position="239"/>
    </location>
</feature>
<feature type="transmembrane region" description="Helical" evidence="1">
    <location>
        <begin position="610"/>
        <end position="632"/>
    </location>
</feature>
<feature type="transmembrane region" description="Helical" evidence="1">
    <location>
        <begin position="245"/>
        <end position="273"/>
    </location>
</feature>
<comment type="caution">
    <text evidence="2">The sequence shown here is derived from an EMBL/GenBank/DDBJ whole genome shotgun (WGS) entry which is preliminary data.</text>
</comment>
<dbReference type="RefSeq" id="WP_116427113.1">
    <property type="nucleotide sequence ID" value="NZ_BGZL01000003.1"/>
</dbReference>
<protein>
    <recommendedName>
        <fullName evidence="4">DUF1430 domain-containing protein</fullName>
    </recommendedName>
</protein>
<feature type="transmembrane region" description="Helical" evidence="1">
    <location>
        <begin position="569"/>
        <end position="589"/>
    </location>
</feature>
<evidence type="ECO:0000256" key="1">
    <source>
        <dbReference type="SAM" id="Phobius"/>
    </source>
</evidence>
<dbReference type="AlphaFoldDB" id="A0A388STL2"/>
<dbReference type="Proteomes" id="UP000265354">
    <property type="component" value="Unassembled WGS sequence"/>
</dbReference>